<sequence>MARYDSNLAYVYDGAAAPERVRSTAPQPARVPAGRPHLDVYTGEGREANQLVSPVFTHVVKVFCVLVALFFAIGVARVTIASVTAAYLNANAEVSSSLEAARDESSNLEVMNSVYGSDTRIRDLATGTLGMVEPEGSITLDLSEGDGASASAAEGDAAAADAADPAPADAQ</sequence>
<evidence type="ECO:0000256" key="5">
    <source>
        <dbReference type="ARBA" id="ARBA00022989"/>
    </source>
</evidence>
<comment type="caution">
    <text evidence="10">The sequence shown here is derived from an EMBL/GenBank/DDBJ whole genome shotgun (WGS) entry which is preliminary data.</text>
</comment>
<evidence type="ECO:0000256" key="7">
    <source>
        <dbReference type="ARBA" id="ARBA00023306"/>
    </source>
</evidence>
<evidence type="ECO:0000313" key="11">
    <source>
        <dbReference type="Proteomes" id="UP000753256"/>
    </source>
</evidence>
<feature type="transmembrane region" description="Helical" evidence="9">
    <location>
        <begin position="55"/>
        <end position="76"/>
    </location>
</feature>
<dbReference type="EMBL" id="DYUZ01000029">
    <property type="protein sequence ID" value="HJG37617.1"/>
    <property type="molecule type" value="Genomic_DNA"/>
</dbReference>
<evidence type="ECO:0000256" key="4">
    <source>
        <dbReference type="ARBA" id="ARBA00022692"/>
    </source>
</evidence>
<organism evidence="10 11">
    <name type="scientific">Enorma phocaeensis</name>
    <dbReference type="NCBI Taxonomy" id="1871019"/>
    <lineage>
        <taxon>Bacteria</taxon>
        <taxon>Bacillati</taxon>
        <taxon>Actinomycetota</taxon>
        <taxon>Coriobacteriia</taxon>
        <taxon>Coriobacteriales</taxon>
        <taxon>Coriobacteriaceae</taxon>
        <taxon>Enorma</taxon>
    </lineage>
</organism>
<evidence type="ECO:0000256" key="2">
    <source>
        <dbReference type="ARBA" id="ARBA00022475"/>
    </source>
</evidence>
<keyword evidence="4 9" id="KW-0812">Transmembrane</keyword>
<name>A0A921ITP3_9ACTN</name>
<reference evidence="10" key="1">
    <citation type="journal article" date="2021" name="PeerJ">
        <title>Extensive microbial diversity within the chicken gut microbiome revealed by metagenomics and culture.</title>
        <authorList>
            <person name="Gilroy R."/>
            <person name="Ravi A."/>
            <person name="Getino M."/>
            <person name="Pursley I."/>
            <person name="Horton D.L."/>
            <person name="Alikhan N.F."/>
            <person name="Baker D."/>
            <person name="Gharbi K."/>
            <person name="Hall N."/>
            <person name="Watson M."/>
            <person name="Adriaenssens E.M."/>
            <person name="Foster-Nyarko E."/>
            <person name="Jarju S."/>
            <person name="Secka A."/>
            <person name="Antonio M."/>
            <person name="Oren A."/>
            <person name="Chaudhuri R.R."/>
            <person name="La Ragione R."/>
            <person name="Hildebrand F."/>
            <person name="Pallen M.J."/>
        </authorList>
    </citation>
    <scope>NUCLEOTIDE SEQUENCE</scope>
    <source>
        <strain evidence="10">ChiHjej13B12-9602</strain>
    </source>
</reference>
<dbReference type="OrthoDB" id="3182295at2"/>
<evidence type="ECO:0000256" key="8">
    <source>
        <dbReference type="SAM" id="MobiDB-lite"/>
    </source>
</evidence>
<evidence type="ECO:0000256" key="3">
    <source>
        <dbReference type="ARBA" id="ARBA00022618"/>
    </source>
</evidence>
<keyword evidence="6 9" id="KW-0472">Membrane</keyword>
<dbReference type="GO" id="GO:0051301">
    <property type="term" value="P:cell division"/>
    <property type="evidence" value="ECO:0007669"/>
    <property type="project" value="UniProtKB-KW"/>
</dbReference>
<evidence type="ECO:0000313" key="10">
    <source>
        <dbReference type="EMBL" id="HJG37617.1"/>
    </source>
</evidence>
<dbReference type="AlphaFoldDB" id="A0A921ITP3"/>
<dbReference type="InterPro" id="IPR011922">
    <property type="entry name" value="Cell_div_FtsL"/>
</dbReference>
<gene>
    <name evidence="10" type="ORF">K8V70_07150</name>
</gene>
<protein>
    <submittedName>
        <fullName evidence="10">Cell division protein FtsL</fullName>
    </submittedName>
</protein>
<dbReference type="RefSeq" id="WP_102372253.1">
    <property type="nucleotide sequence ID" value="NZ_CALUIL010000001.1"/>
</dbReference>
<evidence type="ECO:0000256" key="1">
    <source>
        <dbReference type="ARBA" id="ARBA00004401"/>
    </source>
</evidence>
<feature type="region of interest" description="Disordered" evidence="8">
    <location>
        <begin position="143"/>
        <end position="171"/>
    </location>
</feature>
<keyword evidence="5 9" id="KW-1133">Transmembrane helix</keyword>
<feature type="compositionally biased region" description="Low complexity" evidence="8">
    <location>
        <begin position="145"/>
        <end position="171"/>
    </location>
</feature>
<evidence type="ECO:0000256" key="6">
    <source>
        <dbReference type="ARBA" id="ARBA00023136"/>
    </source>
</evidence>
<evidence type="ECO:0000256" key="9">
    <source>
        <dbReference type="SAM" id="Phobius"/>
    </source>
</evidence>
<keyword evidence="2" id="KW-1003">Cell membrane</keyword>
<dbReference type="Proteomes" id="UP000753256">
    <property type="component" value="Unassembled WGS sequence"/>
</dbReference>
<reference evidence="10" key="2">
    <citation type="submission" date="2021-09" db="EMBL/GenBank/DDBJ databases">
        <authorList>
            <person name="Gilroy R."/>
        </authorList>
    </citation>
    <scope>NUCLEOTIDE SEQUENCE</scope>
    <source>
        <strain evidence="10">ChiHjej13B12-9602</strain>
    </source>
</reference>
<accession>A0A921ITP3</accession>
<dbReference type="Pfam" id="PF04999">
    <property type="entry name" value="FtsL"/>
    <property type="match status" value="1"/>
</dbReference>
<dbReference type="GO" id="GO:0005886">
    <property type="term" value="C:plasma membrane"/>
    <property type="evidence" value="ECO:0007669"/>
    <property type="project" value="UniProtKB-SubCell"/>
</dbReference>
<comment type="subcellular location">
    <subcellularLocation>
        <location evidence="1">Cell membrane</location>
        <topology evidence="1">Single-pass type II membrane protein</topology>
    </subcellularLocation>
</comment>
<keyword evidence="3 10" id="KW-0132">Cell division</keyword>
<proteinExistence type="predicted"/>
<keyword evidence="7" id="KW-0131">Cell cycle</keyword>